<dbReference type="Pfam" id="PF01569">
    <property type="entry name" value="PAP2"/>
    <property type="match status" value="1"/>
</dbReference>
<proteinExistence type="predicted"/>
<organism evidence="3 4">
    <name type="scientific">Clostridium malenominatum</name>
    <dbReference type="NCBI Taxonomy" id="1539"/>
    <lineage>
        <taxon>Bacteria</taxon>
        <taxon>Bacillati</taxon>
        <taxon>Bacillota</taxon>
        <taxon>Clostridia</taxon>
        <taxon>Eubacteriales</taxon>
        <taxon>Clostridiaceae</taxon>
        <taxon>Clostridium</taxon>
    </lineage>
</organism>
<dbReference type="InterPro" id="IPR000326">
    <property type="entry name" value="PAP2/HPO"/>
</dbReference>
<comment type="caution">
    <text evidence="3">The sequence shown here is derived from an EMBL/GenBank/DDBJ whole genome shotgun (WGS) entry which is preliminary data.</text>
</comment>
<sequence length="202" mass="23976">MYLILIKILLILFFISVFILLYFYNKKDDFPMDVRAINYVKSIENIRLNRFFKIVTTIGDPTSIVLLTLIISIIFYRNNLHKDALFFSLNVIIVWLFNEILKLIFKRERPHIKVLKVRGYSLPSGHAMVFMAYSIISIYFLILKFNHSWIIYVVSLIIFFLNISVGLSRVYFRVHYLSDVIAGWYAGFIFTILSIAFHILYY</sequence>
<keyword evidence="1" id="KW-1133">Transmembrane helix</keyword>
<dbReference type="SUPFAM" id="SSF48317">
    <property type="entry name" value="Acid phosphatase/Vanadium-dependent haloperoxidase"/>
    <property type="match status" value="1"/>
</dbReference>
<feature type="domain" description="Phosphatidic acid phosphatase type 2/haloperoxidase" evidence="2">
    <location>
        <begin position="84"/>
        <end position="195"/>
    </location>
</feature>
<dbReference type="SMART" id="SM00014">
    <property type="entry name" value="acidPPc"/>
    <property type="match status" value="1"/>
</dbReference>
<evidence type="ECO:0000313" key="4">
    <source>
        <dbReference type="Proteomes" id="UP001500339"/>
    </source>
</evidence>
<feature type="transmembrane region" description="Helical" evidence="1">
    <location>
        <begin position="184"/>
        <end position="201"/>
    </location>
</feature>
<evidence type="ECO:0000313" key="3">
    <source>
        <dbReference type="EMBL" id="GAA0721558.1"/>
    </source>
</evidence>
<dbReference type="CDD" id="cd03392">
    <property type="entry name" value="PAP2_like_2"/>
    <property type="match status" value="1"/>
</dbReference>
<accession>A0ABP3U404</accession>
<dbReference type="RefSeq" id="WP_343767802.1">
    <property type="nucleotide sequence ID" value="NZ_BAAACF010000001.1"/>
</dbReference>
<dbReference type="Proteomes" id="UP001500339">
    <property type="component" value="Unassembled WGS sequence"/>
</dbReference>
<evidence type="ECO:0000259" key="2">
    <source>
        <dbReference type="SMART" id="SM00014"/>
    </source>
</evidence>
<evidence type="ECO:0000256" key="1">
    <source>
        <dbReference type="SAM" id="Phobius"/>
    </source>
</evidence>
<protein>
    <submittedName>
        <fullName evidence="3">Phosphatase PAP2 family protein</fullName>
    </submittedName>
</protein>
<dbReference type="EMBL" id="BAAACF010000001">
    <property type="protein sequence ID" value="GAA0721558.1"/>
    <property type="molecule type" value="Genomic_DNA"/>
</dbReference>
<reference evidence="4" key="1">
    <citation type="journal article" date="2019" name="Int. J. Syst. Evol. Microbiol.">
        <title>The Global Catalogue of Microorganisms (GCM) 10K type strain sequencing project: providing services to taxonomists for standard genome sequencing and annotation.</title>
        <authorList>
            <consortium name="The Broad Institute Genomics Platform"/>
            <consortium name="The Broad Institute Genome Sequencing Center for Infectious Disease"/>
            <person name="Wu L."/>
            <person name="Ma J."/>
        </authorList>
    </citation>
    <scope>NUCLEOTIDE SEQUENCE [LARGE SCALE GENOMIC DNA]</scope>
    <source>
        <strain evidence="4">JCM 1405</strain>
    </source>
</reference>
<feature type="transmembrane region" description="Helical" evidence="1">
    <location>
        <begin position="149"/>
        <end position="172"/>
    </location>
</feature>
<gene>
    <name evidence="3" type="ORF">GCM10008905_12110</name>
</gene>
<keyword evidence="1" id="KW-0472">Membrane</keyword>
<name>A0ABP3U404_9CLOT</name>
<keyword evidence="4" id="KW-1185">Reference proteome</keyword>
<keyword evidence="1" id="KW-0812">Transmembrane</keyword>
<dbReference type="PANTHER" id="PTHR14969">
    <property type="entry name" value="SPHINGOSINE-1-PHOSPHATE PHOSPHOHYDROLASE"/>
    <property type="match status" value="1"/>
</dbReference>
<dbReference type="PANTHER" id="PTHR14969:SF13">
    <property type="entry name" value="AT30094P"/>
    <property type="match status" value="1"/>
</dbReference>
<feature type="transmembrane region" description="Helical" evidence="1">
    <location>
        <begin position="125"/>
        <end position="143"/>
    </location>
</feature>
<feature type="transmembrane region" description="Helical" evidence="1">
    <location>
        <begin position="51"/>
        <end position="78"/>
    </location>
</feature>
<feature type="transmembrane region" description="Helical" evidence="1">
    <location>
        <begin position="84"/>
        <end position="105"/>
    </location>
</feature>
<dbReference type="InterPro" id="IPR036938">
    <property type="entry name" value="PAP2/HPO_sf"/>
</dbReference>
<dbReference type="Gene3D" id="1.20.144.10">
    <property type="entry name" value="Phosphatidic acid phosphatase type 2/haloperoxidase"/>
    <property type="match status" value="2"/>
</dbReference>
<feature type="transmembrane region" description="Helical" evidence="1">
    <location>
        <begin position="6"/>
        <end position="25"/>
    </location>
</feature>